<gene>
    <name evidence="2" type="ORF">LCGC14_0007580</name>
</gene>
<feature type="region of interest" description="Disordered" evidence="1">
    <location>
        <begin position="25"/>
        <end position="77"/>
    </location>
</feature>
<evidence type="ECO:0000256" key="1">
    <source>
        <dbReference type="SAM" id="MobiDB-lite"/>
    </source>
</evidence>
<dbReference type="AlphaFoldDB" id="A0A0F9W627"/>
<comment type="caution">
    <text evidence="2">The sequence shown here is derived from an EMBL/GenBank/DDBJ whole genome shotgun (WGS) entry which is preliminary data.</text>
</comment>
<name>A0A0F9W627_9ZZZZ</name>
<sequence length="162" mass="17295">MMLRVLLLITSGLLTACAGYQPVSQQPAPVERSEPDTVNTPALVGPPPPSSGQSVPRASTPSSPSPESPRDTVPATASSTLLASVDAAIAAGDLERAAAVSERALRISPRDAIIWYRLADVRYRQQQYADARGLARRALSYAGSDALLRQQISDFIEQLNRL</sequence>
<accession>A0A0F9W627</accession>
<dbReference type="EMBL" id="LAZR01000001">
    <property type="protein sequence ID" value="KKO12741.1"/>
    <property type="molecule type" value="Genomic_DNA"/>
</dbReference>
<organism evidence="2">
    <name type="scientific">marine sediment metagenome</name>
    <dbReference type="NCBI Taxonomy" id="412755"/>
    <lineage>
        <taxon>unclassified sequences</taxon>
        <taxon>metagenomes</taxon>
        <taxon>ecological metagenomes</taxon>
    </lineage>
</organism>
<dbReference type="InterPro" id="IPR011990">
    <property type="entry name" value="TPR-like_helical_dom_sf"/>
</dbReference>
<evidence type="ECO:0000313" key="2">
    <source>
        <dbReference type="EMBL" id="KKO12741.1"/>
    </source>
</evidence>
<dbReference type="Pfam" id="PF14559">
    <property type="entry name" value="TPR_19"/>
    <property type="match status" value="1"/>
</dbReference>
<reference evidence="2" key="1">
    <citation type="journal article" date="2015" name="Nature">
        <title>Complex archaea that bridge the gap between prokaryotes and eukaryotes.</title>
        <authorList>
            <person name="Spang A."/>
            <person name="Saw J.H."/>
            <person name="Jorgensen S.L."/>
            <person name="Zaremba-Niedzwiedzka K."/>
            <person name="Martijn J."/>
            <person name="Lind A.E."/>
            <person name="van Eijk R."/>
            <person name="Schleper C."/>
            <person name="Guy L."/>
            <person name="Ettema T.J."/>
        </authorList>
    </citation>
    <scope>NUCLEOTIDE SEQUENCE</scope>
</reference>
<feature type="compositionally biased region" description="Low complexity" evidence="1">
    <location>
        <begin position="51"/>
        <end position="62"/>
    </location>
</feature>
<dbReference type="Gene3D" id="1.25.40.10">
    <property type="entry name" value="Tetratricopeptide repeat domain"/>
    <property type="match status" value="1"/>
</dbReference>
<protein>
    <submittedName>
        <fullName evidence="2">Uncharacterized protein</fullName>
    </submittedName>
</protein>
<dbReference type="SUPFAM" id="SSF48452">
    <property type="entry name" value="TPR-like"/>
    <property type="match status" value="1"/>
</dbReference>
<proteinExistence type="predicted"/>
<dbReference type="PROSITE" id="PS51257">
    <property type="entry name" value="PROKAR_LIPOPROTEIN"/>
    <property type="match status" value="1"/>
</dbReference>